<dbReference type="PANTHER" id="PTHR33112">
    <property type="entry name" value="DOMAIN PROTEIN, PUTATIVE-RELATED"/>
    <property type="match status" value="1"/>
</dbReference>
<keyword evidence="4" id="KW-1185">Reference proteome</keyword>
<evidence type="ECO:0000259" key="2">
    <source>
        <dbReference type="Pfam" id="PF06985"/>
    </source>
</evidence>
<evidence type="ECO:0000313" key="3">
    <source>
        <dbReference type="EMBL" id="KAF2090398.1"/>
    </source>
</evidence>
<feature type="domain" description="Heterokaryon incompatibility" evidence="2">
    <location>
        <begin position="1143"/>
        <end position="1293"/>
    </location>
</feature>
<reference evidence="3" key="1">
    <citation type="journal article" date="2020" name="Stud. Mycol.">
        <title>101 Dothideomycetes genomes: a test case for predicting lifestyles and emergence of pathogens.</title>
        <authorList>
            <person name="Haridas S."/>
            <person name="Albert R."/>
            <person name="Binder M."/>
            <person name="Bloem J."/>
            <person name="Labutti K."/>
            <person name="Salamov A."/>
            <person name="Andreopoulos B."/>
            <person name="Baker S."/>
            <person name="Barry K."/>
            <person name="Bills G."/>
            <person name="Bluhm B."/>
            <person name="Cannon C."/>
            <person name="Castanera R."/>
            <person name="Culley D."/>
            <person name="Daum C."/>
            <person name="Ezra D."/>
            <person name="Gonzalez J."/>
            <person name="Henrissat B."/>
            <person name="Kuo A."/>
            <person name="Liang C."/>
            <person name="Lipzen A."/>
            <person name="Lutzoni F."/>
            <person name="Magnuson J."/>
            <person name="Mondo S."/>
            <person name="Nolan M."/>
            <person name="Ohm R."/>
            <person name="Pangilinan J."/>
            <person name="Park H.-J."/>
            <person name="Ramirez L."/>
            <person name="Alfaro M."/>
            <person name="Sun H."/>
            <person name="Tritt A."/>
            <person name="Yoshinaga Y."/>
            <person name="Zwiers L.-H."/>
            <person name="Turgeon B."/>
            <person name="Goodwin S."/>
            <person name="Spatafora J."/>
            <person name="Crous P."/>
            <person name="Grigoriev I."/>
        </authorList>
    </citation>
    <scope>NUCLEOTIDE SEQUENCE</scope>
    <source>
        <strain evidence="3">CBS 121410</strain>
    </source>
</reference>
<feature type="compositionally biased region" description="Polar residues" evidence="1">
    <location>
        <begin position="46"/>
        <end position="60"/>
    </location>
</feature>
<dbReference type="EMBL" id="ML978713">
    <property type="protein sequence ID" value="KAF2090398.1"/>
    <property type="molecule type" value="Genomic_DNA"/>
</dbReference>
<dbReference type="Proteomes" id="UP000799776">
    <property type="component" value="Unassembled WGS sequence"/>
</dbReference>
<feature type="region of interest" description="Disordered" evidence="1">
    <location>
        <begin position="38"/>
        <end position="121"/>
    </location>
</feature>
<dbReference type="OrthoDB" id="5135333at2759"/>
<protein>
    <submittedName>
        <fullName evidence="3">HET-domain-containing protein</fullName>
    </submittedName>
</protein>
<dbReference type="PANTHER" id="PTHR33112:SF12">
    <property type="entry name" value="HETEROKARYON INCOMPATIBILITY DOMAIN-CONTAINING PROTEIN"/>
    <property type="match status" value="1"/>
</dbReference>
<organism evidence="3 4">
    <name type="scientific">Saccharata proteae CBS 121410</name>
    <dbReference type="NCBI Taxonomy" id="1314787"/>
    <lineage>
        <taxon>Eukaryota</taxon>
        <taxon>Fungi</taxon>
        <taxon>Dikarya</taxon>
        <taxon>Ascomycota</taxon>
        <taxon>Pezizomycotina</taxon>
        <taxon>Dothideomycetes</taxon>
        <taxon>Dothideomycetes incertae sedis</taxon>
        <taxon>Botryosphaeriales</taxon>
        <taxon>Saccharataceae</taxon>
        <taxon>Saccharata</taxon>
    </lineage>
</organism>
<proteinExistence type="predicted"/>
<comment type="caution">
    <text evidence="3">The sequence shown here is derived from an EMBL/GenBank/DDBJ whole genome shotgun (WGS) entry which is preliminary data.</text>
</comment>
<dbReference type="InterPro" id="IPR010730">
    <property type="entry name" value="HET"/>
</dbReference>
<evidence type="ECO:0000256" key="1">
    <source>
        <dbReference type="SAM" id="MobiDB-lite"/>
    </source>
</evidence>
<name>A0A9P4HZN6_9PEZI</name>
<evidence type="ECO:0000313" key="4">
    <source>
        <dbReference type="Proteomes" id="UP000799776"/>
    </source>
</evidence>
<dbReference type="Pfam" id="PF06985">
    <property type="entry name" value="HET"/>
    <property type="match status" value="2"/>
</dbReference>
<feature type="domain" description="Heterokaryon incompatibility" evidence="2">
    <location>
        <begin position="489"/>
        <end position="640"/>
    </location>
</feature>
<gene>
    <name evidence="3" type="ORF">K490DRAFT_63278</name>
</gene>
<sequence>MTRPTGRSSSDNNFSVSRPNKETVAEIRAKLELSLDVGNMLPPSNAYPSRSPHSISQKSPSNPPSVRRPTIFPKFGTTSSLKGLLSPESTYPSSTSSFTSTSSRTRPRSTPPTSIESNSPESLFQNISATASYFQSRISNQDKPQGDPAEAISSVLSQEDQLQAPPSEDRRSWMVPSKFDWLLDLDLYIKAQMSSSGGTKLCRGCRQLAFRHDSDELEKGLRPGKFKNFVQTLDHMLWLRDSCAFCGILFQALCEEENDPLQSSHVKPHLPGHLKGATFAIWAESTFGFADRLVPDMGGSWPFGLSKDAHETAEDVWRNIHYGEKPQGPHDNGPDAIDLGFIASAAVIESTRLGLDASKPDARRDKFMTMGTNIAFMTALGRSITPKRLNCWIVGNITQGRITIRTMTLLLHEDQAGAIRLWDYGRILDPYKIDLSVGKTWLDSCRQDPNHQSSCAKNGEGIRPEQRKFRLIDVLRKCIVDTNIDDHQYAALSYTWGDKSDKQPKLTRANKEKLLRNRGLLDTSIGVDDLIKDVMRITEAIGLNFLWVDSWCIVQDEGDDQQAQIGRMDLIYKNAEVTIVAADCDRNGRSKFKGLYKTSERCIKQIGKRVLRNPNVNVLVPIQVQQGLSNWDSRAWTFQEKLLSRRLLVFSEGHLVWHCRGCTAREDMTDEAAGSIGGSNLRSRMTHLTDGFSETLLPTSIFSATDHTIVRSRSFNHYVERVNQYTGRGLKDTYDIINAFAGLIPEMEKDFDWSFFHGLPEPALDLALLWQPQGQVTRRSRVIKGHSEQDDRLSLKFPSWSWAGWMALEDAESSEARVSYETPFDVRTNQHGWMVKKKNPAGGERMRPISLLYRTMTLKYGRKLDGDYNRLKAVGLISSMNRHDDSIPATWQAARSVRNDRLADERPKDLVTEEKLFDKAIFLEAMVATFKLGETEPLKTLSGGEDGRITLESESSWRSIMSGKKKMGRVRMHNQDFRLGDECEFIALSEAQFFGSEKRVDVEGYRLYNVLAVIRPYQENRHIVERVGLGKMYKVAFREIEKLVLKGEERQIWLTAIDFRHQEQELGRFNCIGQQCLDWSDPKAPPPVVFPETNVTEMVDWSKIATWLHQDTSPKHLSPPPRGFRLIDVETENIVEINEAREYVCLSYVWGSDQSFKATSTTIEDLEQPHSLHDPRLPATIRDAMTACSRLGRRYLWVDRLCVIQDRDDPTEIIQIESMGQIYSQASLTIVALNSSDAGSGLDGVSPHLKRAVRLQVEINGLQYREMDSTSSPSFPLHSAKSVWNTRGWTYQEAVLSPRLLYFALDGVFFESTAENRIQAENRHYAWKGLQNEFNNHRMSQPLTVARYAERQLGRESDILRAIDGILTHRHGNGHSFGLVLDRFDFDLLWYPRGRYSRRVSQGGEVLPSWSWASVRGAVRSGFSGIFPLDSWNLHPVASWHIFPIASWLLVDTKDDGNLCIRCPWQADCFKFRYQDMQGNLLVNSQAILLAALLWKNGSLSGNPRPSFLDFEGSVDDFSAGFIERWPSYMRFFEESRGIKFSSRDYEMLASRFSTTQLSMGTLPGRILAYSQVAVLEVGQPSTESAPDDTPMKFTLHYRNRAVGMVLFQDLENQEEALKKLETGPFEQKFFALSVFLGDYEKQTDLKDCAGNDFEYEIWTHIMAIETSSDGTSRRLGLAKVSLKDWLRLDRCFEPLVLA</sequence>
<accession>A0A9P4HZN6</accession>
<feature type="compositionally biased region" description="Low complexity" evidence="1">
    <location>
        <begin position="86"/>
        <end position="104"/>
    </location>
</feature>
<feature type="compositionally biased region" description="Polar residues" evidence="1">
    <location>
        <begin position="1"/>
        <end position="18"/>
    </location>
</feature>
<feature type="region of interest" description="Disordered" evidence="1">
    <location>
        <begin position="1"/>
        <end position="22"/>
    </location>
</feature>